<organism evidence="1 2">
    <name type="scientific">Racocetra persica</name>
    <dbReference type="NCBI Taxonomy" id="160502"/>
    <lineage>
        <taxon>Eukaryota</taxon>
        <taxon>Fungi</taxon>
        <taxon>Fungi incertae sedis</taxon>
        <taxon>Mucoromycota</taxon>
        <taxon>Glomeromycotina</taxon>
        <taxon>Glomeromycetes</taxon>
        <taxon>Diversisporales</taxon>
        <taxon>Gigasporaceae</taxon>
        <taxon>Racocetra</taxon>
    </lineage>
</organism>
<protein>
    <submittedName>
        <fullName evidence="1">4898_t:CDS:1</fullName>
    </submittedName>
</protein>
<gene>
    <name evidence="1" type="ORF">RPERSI_LOCUS3273</name>
</gene>
<reference evidence="1" key="1">
    <citation type="submission" date="2021-06" db="EMBL/GenBank/DDBJ databases">
        <authorList>
            <person name="Kallberg Y."/>
            <person name="Tangrot J."/>
            <person name="Rosling A."/>
        </authorList>
    </citation>
    <scope>NUCLEOTIDE SEQUENCE</scope>
    <source>
        <strain evidence="1">MA461A</strain>
    </source>
</reference>
<evidence type="ECO:0000313" key="2">
    <source>
        <dbReference type="Proteomes" id="UP000789920"/>
    </source>
</evidence>
<proteinExistence type="predicted"/>
<sequence length="534" mass="60196">MRTIKYSFLLIFLLGVWVSAIPVAEFPEKRDDYVTSNIFEPIVIPEKPDQPQVRKYTLKLSQKDFAPDGFQRLCSLVNDQYPGPLLQAYKGDTFSITVENDLPVETSMHWHGMFQRGTPWYDGVPGMTQCVIPQKSSFTYEFSVESQSGTYWWHSHYMSQYIDGLLGPLVIHDKDDPYVKEYDYEYVVTLTDWYHGQSKDLLAQFLTPGYTGLNPVPDSGLISGKGQYNCDGKSGSKCSPYAVYKVKKGKKYRFRIINTSAEAYYAFSIDGHKMKIIEVEGTLVKPVEVNQLGLHIAQRYSVIVEANQDGGNFWMRANMSESCIGKNNRTINANSLLNNDVRGILSYEGSDDKVPNSQAFPDEVTPCRNLDSKKLKPLADAPCPDKTDSLSLNVTFGRSAKNVSEARINNSSYVPTYSNPTLLGIIENNLDVKTLPRSQNAHSFDNEKGILEITVFKGAGQKVDEGSLNKQDPPIRDTTIIPANGWSVLRMRTENPGVWSFHCHIEWHIELGMAEQLVFVPSKLKDFKLPDSVK</sequence>
<feature type="non-terminal residue" evidence="1">
    <location>
        <position position="534"/>
    </location>
</feature>
<dbReference type="EMBL" id="CAJVQC010003935">
    <property type="protein sequence ID" value="CAG8534192.1"/>
    <property type="molecule type" value="Genomic_DNA"/>
</dbReference>
<keyword evidence="2" id="KW-1185">Reference proteome</keyword>
<accession>A0ACA9LK21</accession>
<comment type="caution">
    <text evidence="1">The sequence shown here is derived from an EMBL/GenBank/DDBJ whole genome shotgun (WGS) entry which is preliminary data.</text>
</comment>
<dbReference type="Proteomes" id="UP000789920">
    <property type="component" value="Unassembled WGS sequence"/>
</dbReference>
<name>A0ACA9LK21_9GLOM</name>
<evidence type="ECO:0000313" key="1">
    <source>
        <dbReference type="EMBL" id="CAG8534192.1"/>
    </source>
</evidence>